<dbReference type="AlphaFoldDB" id="A0A0N8WFQ9"/>
<dbReference type="Proteomes" id="UP000050827">
    <property type="component" value="Unassembled WGS sequence"/>
</dbReference>
<evidence type="ECO:0000313" key="2">
    <source>
        <dbReference type="Proteomes" id="UP000050827"/>
    </source>
</evidence>
<proteinExistence type="predicted"/>
<keyword evidence="2" id="KW-1185">Reference proteome</keyword>
<name>A0A0N8WFQ9_9FLAO</name>
<comment type="caution">
    <text evidence="1">The sequence shown here is derived from an EMBL/GenBank/DDBJ whole genome shotgun (WGS) entry which is preliminary data.</text>
</comment>
<dbReference type="EMBL" id="LCTZ01000002">
    <property type="protein sequence ID" value="KQC29387.1"/>
    <property type="molecule type" value="Genomic_DNA"/>
</dbReference>
<evidence type="ECO:0000313" key="1">
    <source>
        <dbReference type="EMBL" id="KQC29387.1"/>
    </source>
</evidence>
<protein>
    <submittedName>
        <fullName evidence="1">Uncharacterized protein</fullName>
    </submittedName>
</protein>
<sequence length="119" mass="13404">MKRILTPFLSVCLTISSYGQTLQKLFFSPQSHLFFSVVAIAPSIGHDMARTRFNGPDIEATLDTDTKAYGPPNIPFAENGIQLEKIEGLVPLHSRIKKGRSKLYKRNRKEVERLSMLLA</sequence>
<accession>A0A0N8WFQ9</accession>
<gene>
    <name evidence="1" type="ORF">AAY42_05350</name>
</gene>
<reference evidence="1 2" key="1">
    <citation type="submission" date="2015-04" db="EMBL/GenBank/DDBJ databases">
        <title>Complete genome of flavobacterium.</title>
        <authorList>
            <person name="Kwon Y.M."/>
            <person name="Kim S.-J."/>
        </authorList>
    </citation>
    <scope>NUCLEOTIDE SEQUENCE [LARGE SCALE GENOMIC DNA]</scope>
    <source>
        <strain evidence="1 2">DK169</strain>
    </source>
</reference>
<organism evidence="1 2">
    <name type="scientific">Flagellimonas eckloniae</name>
    <dbReference type="NCBI Taxonomy" id="346185"/>
    <lineage>
        <taxon>Bacteria</taxon>
        <taxon>Pseudomonadati</taxon>
        <taxon>Bacteroidota</taxon>
        <taxon>Flavobacteriia</taxon>
        <taxon>Flavobacteriales</taxon>
        <taxon>Flavobacteriaceae</taxon>
        <taxon>Flagellimonas</taxon>
    </lineage>
</organism>